<evidence type="ECO:0000256" key="1">
    <source>
        <dbReference type="SAM" id="MobiDB-lite"/>
    </source>
</evidence>
<protein>
    <submittedName>
        <fullName evidence="2">Uncharacterized protein</fullName>
    </submittedName>
</protein>
<reference evidence="2 3" key="2">
    <citation type="submission" date="2017-06" db="EMBL/GenBank/DDBJ databases">
        <authorList>
            <person name="Kim H.J."/>
            <person name="Triplett B.A."/>
        </authorList>
    </citation>
    <scope>NUCLEOTIDE SEQUENCE [LARGE SCALE GENOMIC DNA]</scope>
    <source>
        <strain evidence="2 3">BZC3</strain>
    </source>
</reference>
<evidence type="ECO:0000313" key="3">
    <source>
        <dbReference type="Proteomes" id="UP000197024"/>
    </source>
</evidence>
<feature type="compositionally biased region" description="Low complexity" evidence="1">
    <location>
        <begin position="58"/>
        <end position="70"/>
    </location>
</feature>
<evidence type="ECO:0000313" key="2">
    <source>
        <dbReference type="EMBL" id="ASD27714.1"/>
    </source>
</evidence>
<feature type="compositionally biased region" description="Basic and acidic residues" evidence="1">
    <location>
        <begin position="1"/>
        <end position="13"/>
    </location>
</feature>
<name>A0A1Z3LZU7_BREDI</name>
<proteinExistence type="predicted"/>
<sequence>MGKQKQSEGRERNAAIPGGKPDADTPDEAVRRVGRESRRRAGPDGPDAREIGDTFKKGSAPPSGAAPQSAPERRRRTL</sequence>
<dbReference type="EMBL" id="CP021995">
    <property type="protein sequence ID" value="ASD27714.1"/>
    <property type="molecule type" value="Genomic_DNA"/>
</dbReference>
<feature type="compositionally biased region" description="Basic and acidic residues" evidence="1">
    <location>
        <begin position="28"/>
        <end position="56"/>
    </location>
</feature>
<feature type="region of interest" description="Disordered" evidence="1">
    <location>
        <begin position="1"/>
        <end position="78"/>
    </location>
</feature>
<accession>A0A1Z3LZU7</accession>
<organism evidence="2 3">
    <name type="scientific">Brevundimonas diminuta</name>
    <name type="common">Pseudomonas diminuta</name>
    <dbReference type="NCBI Taxonomy" id="293"/>
    <lineage>
        <taxon>Bacteria</taxon>
        <taxon>Pseudomonadati</taxon>
        <taxon>Pseudomonadota</taxon>
        <taxon>Alphaproteobacteria</taxon>
        <taxon>Caulobacterales</taxon>
        <taxon>Caulobacteraceae</taxon>
        <taxon>Brevundimonas</taxon>
    </lineage>
</organism>
<dbReference type="Proteomes" id="UP000197024">
    <property type="component" value="Chromosome"/>
</dbReference>
<reference evidence="2 3" key="1">
    <citation type="submission" date="2017-06" db="EMBL/GenBank/DDBJ databases">
        <title>Biodegradation of gentamicin by bacterial consortia AMQD4 in synthetic medium and raw gentamicin sewage.</title>
        <authorList>
            <person name="Chang H."/>
            <person name="Feng Y."/>
            <person name="Li Z."/>
            <person name="Xue J."/>
            <person name="Cheng D."/>
        </authorList>
    </citation>
    <scope>NUCLEOTIDE SEQUENCE [LARGE SCALE GENOMIC DNA]</scope>
    <source>
        <strain evidence="2 3">BZC3</strain>
    </source>
</reference>
<gene>
    <name evidence="2" type="ORF">CD943_12965</name>
</gene>
<dbReference type="AlphaFoldDB" id="A0A1Z3LZU7"/>